<evidence type="ECO:0000256" key="6">
    <source>
        <dbReference type="ARBA" id="ARBA00023157"/>
    </source>
</evidence>
<keyword evidence="13" id="KW-1185">Reference proteome</keyword>
<dbReference type="PROSITE" id="PS51324">
    <property type="entry name" value="ERV_ALR"/>
    <property type="match status" value="1"/>
</dbReference>
<feature type="domain" description="Thioredoxin" evidence="11">
    <location>
        <begin position="32"/>
        <end position="180"/>
    </location>
</feature>
<dbReference type="InterPro" id="IPR042568">
    <property type="entry name" value="QSOX_FAD-bd_sf"/>
</dbReference>
<dbReference type="Proteomes" id="UP000298663">
    <property type="component" value="Chromosome X"/>
</dbReference>
<keyword evidence="2 8" id="KW-0285">Flavoprotein</keyword>
<keyword evidence="3 9" id="KW-0732">Signal</keyword>
<keyword evidence="6" id="KW-1015">Disulfide bond</keyword>
<dbReference type="AlphaFoldDB" id="A0A4U8UYP0"/>
<evidence type="ECO:0000256" key="3">
    <source>
        <dbReference type="ARBA" id="ARBA00022729"/>
    </source>
</evidence>
<dbReference type="GO" id="GO:0003756">
    <property type="term" value="F:protein disulfide isomerase activity"/>
    <property type="evidence" value="ECO:0007669"/>
    <property type="project" value="TreeGrafter"/>
</dbReference>
<protein>
    <recommendedName>
        <fullName evidence="8">Sulfhydryl oxidase</fullName>
        <ecNumber evidence="8">1.8.3.2</ecNumber>
    </recommendedName>
</protein>
<dbReference type="PANTHER" id="PTHR22897">
    <property type="entry name" value="QUIESCIN Q6-RELATED SULFHYDRYL OXIDASE"/>
    <property type="match status" value="1"/>
</dbReference>
<sequence>MKLKLLHATPSSSPPLTFSAIQLLAALVLLISLPLSHASVSSMTYVPMGNNPTLYRPGAEPIMHLDQLTFTDTVLNQDHAFLVEFYADWCGHCRAFAPFFREFASIVQAWDRVVTVAVMNCADSFNTRVCRENGVTHFPMVKYYPRAARHPSSAITLEASHSGLQLRDQVARTVVNEFNQFRYPDWPNFIYVNVDSTTTYGSLWQGVAESADYLAIIIEQYESVSPQFMLDLSSRSHAVGTRRALASSPITQMLMITEFPYVALFSRDRQRAIYMNPYSANTLNELNNALANVKGNQPKVTVTTPRPTVPTTTQPPVINCERFPDRCRDMYFVSETDMLKAMYMALHDEVIRTGEVIQGANFTHLYNFVDLLAEHFPVLTFSNEIARRGRNDLKRSSSTILKNSERARLVFSHLREFLRTKSDLQQVFANDWEHHFNSVERVYAFPFPVNSSWQHCKGTTPQFRGYTCGLWTTFHALTVHTYMDTIKEHRVDALKPLKSIQGWVSSFFGCEHCKRHFMHMTTELFPMTSRRVSLRFLRTLLQGQLIFQEI</sequence>
<keyword evidence="5 8" id="KW-0560">Oxidoreductase</keyword>
<dbReference type="InterPro" id="IPR013766">
    <property type="entry name" value="Thioredoxin_domain"/>
</dbReference>
<dbReference type="Gene3D" id="3.40.30.10">
    <property type="entry name" value="Glutaredoxin"/>
    <property type="match status" value="2"/>
</dbReference>
<accession>A0A4U8UYP0</accession>
<evidence type="ECO:0000256" key="7">
    <source>
        <dbReference type="ARBA" id="ARBA00023180"/>
    </source>
</evidence>
<dbReference type="STRING" id="34508.A0A4U8UYP0"/>
<evidence type="ECO:0000256" key="1">
    <source>
        <dbReference type="ARBA" id="ARBA00001974"/>
    </source>
</evidence>
<dbReference type="InterPro" id="IPR036774">
    <property type="entry name" value="ERV/ALR_sulphydryl_oxid_sf"/>
</dbReference>
<keyword evidence="7" id="KW-0325">Glycoprotein</keyword>
<reference evidence="12 13" key="2">
    <citation type="journal article" date="2019" name="G3 (Bethesda)">
        <title>Hybrid Assembly of the Genome of the Entomopathogenic Nematode Steinernema carpocapsae Identifies the X-Chromosome.</title>
        <authorList>
            <person name="Serra L."/>
            <person name="Macchietto M."/>
            <person name="Macias-Munoz A."/>
            <person name="McGill C.J."/>
            <person name="Rodriguez I.M."/>
            <person name="Rodriguez B."/>
            <person name="Murad R."/>
            <person name="Mortazavi A."/>
        </authorList>
    </citation>
    <scope>NUCLEOTIDE SEQUENCE [LARGE SCALE GENOMIC DNA]</scope>
    <source>
        <strain evidence="12 13">ALL</strain>
    </source>
</reference>
<dbReference type="Pfam" id="PF00085">
    <property type="entry name" value="Thioredoxin"/>
    <property type="match status" value="1"/>
</dbReference>
<dbReference type="GO" id="GO:0005615">
    <property type="term" value="C:extracellular space"/>
    <property type="evidence" value="ECO:0007669"/>
    <property type="project" value="TreeGrafter"/>
</dbReference>
<evidence type="ECO:0000259" key="11">
    <source>
        <dbReference type="PROSITE" id="PS51352"/>
    </source>
</evidence>
<dbReference type="GO" id="GO:0000139">
    <property type="term" value="C:Golgi membrane"/>
    <property type="evidence" value="ECO:0007669"/>
    <property type="project" value="TreeGrafter"/>
</dbReference>
<dbReference type="InterPro" id="IPR039798">
    <property type="entry name" value="Sulfhydryl_oxidase"/>
</dbReference>
<dbReference type="Gene3D" id="1.20.120.1960">
    <property type="entry name" value="QSOX sulfhydryl oxidase domain"/>
    <property type="match status" value="1"/>
</dbReference>
<evidence type="ECO:0000259" key="10">
    <source>
        <dbReference type="PROSITE" id="PS51324"/>
    </source>
</evidence>
<dbReference type="GO" id="GO:0016971">
    <property type="term" value="F:flavin-dependent sulfhydryl oxidase activity"/>
    <property type="evidence" value="ECO:0007669"/>
    <property type="project" value="InterPro"/>
</dbReference>
<feature type="signal peptide" evidence="9">
    <location>
        <begin position="1"/>
        <end position="38"/>
    </location>
</feature>
<dbReference type="EMBL" id="CM016762">
    <property type="protein sequence ID" value="TMS38075.1"/>
    <property type="molecule type" value="Genomic_DNA"/>
</dbReference>
<feature type="chain" id="PRO_5020772764" description="Sulfhydryl oxidase" evidence="9">
    <location>
        <begin position="39"/>
        <end position="550"/>
    </location>
</feature>
<comment type="caution">
    <text evidence="12">The sequence shown here is derived from an EMBL/GenBank/DDBJ whole genome shotgun (WGS) entry which is preliminary data.</text>
</comment>
<feature type="domain" description="ERV/ALR sulfhydryl oxidase" evidence="10">
    <location>
        <begin position="459"/>
        <end position="550"/>
    </location>
</feature>
<dbReference type="InterPro" id="IPR036249">
    <property type="entry name" value="Thioredoxin-like_sf"/>
</dbReference>
<keyword evidence="4 8" id="KW-0274">FAD</keyword>
<comment type="cofactor">
    <cofactor evidence="1 8">
        <name>FAD</name>
        <dbReference type="ChEBI" id="CHEBI:57692"/>
    </cofactor>
</comment>
<evidence type="ECO:0000256" key="8">
    <source>
        <dbReference type="RuleBase" id="RU371123"/>
    </source>
</evidence>
<dbReference type="OrthoDB" id="59470at2759"/>
<evidence type="ECO:0000256" key="5">
    <source>
        <dbReference type="ARBA" id="ARBA00023002"/>
    </source>
</evidence>
<dbReference type="EMBL" id="AZBU02000001">
    <property type="protein sequence ID" value="TMS38075.1"/>
    <property type="molecule type" value="Genomic_DNA"/>
</dbReference>
<evidence type="ECO:0000256" key="4">
    <source>
        <dbReference type="ARBA" id="ARBA00022827"/>
    </source>
</evidence>
<dbReference type="Pfam" id="PF04777">
    <property type="entry name" value="Evr1_Alr"/>
    <property type="match status" value="1"/>
</dbReference>
<evidence type="ECO:0000313" key="12">
    <source>
        <dbReference type="EMBL" id="TMS38075.1"/>
    </source>
</evidence>
<gene>
    <name evidence="12" type="ORF">L596_004879</name>
</gene>
<reference evidence="12 13" key="1">
    <citation type="journal article" date="2015" name="Genome Biol.">
        <title>Comparative genomics of Steinernema reveals deeply conserved gene regulatory networks.</title>
        <authorList>
            <person name="Dillman A.R."/>
            <person name="Macchietto M."/>
            <person name="Porter C.F."/>
            <person name="Rogers A."/>
            <person name="Williams B."/>
            <person name="Antoshechkin I."/>
            <person name="Lee M.M."/>
            <person name="Goodwin Z."/>
            <person name="Lu X."/>
            <person name="Lewis E.E."/>
            <person name="Goodrich-Blair H."/>
            <person name="Stock S.P."/>
            <person name="Adams B.J."/>
            <person name="Sternberg P.W."/>
            <person name="Mortazavi A."/>
        </authorList>
    </citation>
    <scope>NUCLEOTIDE SEQUENCE [LARGE SCALE GENOMIC DNA]</scope>
    <source>
        <strain evidence="12 13">ALL</strain>
    </source>
</reference>
<evidence type="ECO:0000256" key="9">
    <source>
        <dbReference type="SAM" id="SignalP"/>
    </source>
</evidence>
<dbReference type="PROSITE" id="PS00194">
    <property type="entry name" value="THIOREDOXIN_1"/>
    <property type="match status" value="1"/>
</dbReference>
<evidence type="ECO:0000313" key="13">
    <source>
        <dbReference type="Proteomes" id="UP000298663"/>
    </source>
</evidence>
<dbReference type="InterPro" id="IPR017937">
    <property type="entry name" value="Thioredoxin_CS"/>
</dbReference>
<dbReference type="Gene3D" id="1.20.120.310">
    <property type="entry name" value="ERV/ALR sulfhydryl oxidase domain"/>
    <property type="match status" value="1"/>
</dbReference>
<dbReference type="PROSITE" id="PS51352">
    <property type="entry name" value="THIOREDOXIN_2"/>
    <property type="match status" value="1"/>
</dbReference>
<dbReference type="GO" id="GO:0006457">
    <property type="term" value="P:protein folding"/>
    <property type="evidence" value="ECO:0007669"/>
    <property type="project" value="TreeGrafter"/>
</dbReference>
<dbReference type="SUPFAM" id="SSF52833">
    <property type="entry name" value="Thioredoxin-like"/>
    <property type="match status" value="1"/>
</dbReference>
<dbReference type="PANTHER" id="PTHR22897:SF20">
    <property type="entry name" value="SULFHYDRYL OXIDASE"/>
    <property type="match status" value="1"/>
</dbReference>
<proteinExistence type="predicted"/>
<organism evidence="12 13">
    <name type="scientific">Steinernema carpocapsae</name>
    <name type="common">Entomopathogenic nematode</name>
    <dbReference type="NCBI Taxonomy" id="34508"/>
    <lineage>
        <taxon>Eukaryota</taxon>
        <taxon>Metazoa</taxon>
        <taxon>Ecdysozoa</taxon>
        <taxon>Nematoda</taxon>
        <taxon>Chromadorea</taxon>
        <taxon>Rhabditida</taxon>
        <taxon>Tylenchina</taxon>
        <taxon>Panagrolaimomorpha</taxon>
        <taxon>Strongyloidoidea</taxon>
        <taxon>Steinernematidae</taxon>
        <taxon>Steinernema</taxon>
    </lineage>
</organism>
<dbReference type="EC" id="1.8.3.2" evidence="8"/>
<name>A0A4U8UYP0_STECR</name>
<dbReference type="InterPro" id="IPR017905">
    <property type="entry name" value="ERV/ALR_sulphydryl_oxidase"/>
</dbReference>
<evidence type="ECO:0000256" key="2">
    <source>
        <dbReference type="ARBA" id="ARBA00022630"/>
    </source>
</evidence>
<comment type="catalytic activity">
    <reaction evidence="8">
        <text>2 R'C(R)SH + O2 = R'C(R)S-S(R)CR' + H2O2</text>
        <dbReference type="Rhea" id="RHEA:17357"/>
        <dbReference type="ChEBI" id="CHEBI:15379"/>
        <dbReference type="ChEBI" id="CHEBI:16240"/>
        <dbReference type="ChEBI" id="CHEBI:16520"/>
        <dbReference type="ChEBI" id="CHEBI:17412"/>
        <dbReference type="EC" id="1.8.3.2"/>
    </reaction>
</comment>
<dbReference type="SUPFAM" id="SSF69000">
    <property type="entry name" value="FAD-dependent thiol oxidase"/>
    <property type="match status" value="1"/>
</dbReference>